<protein>
    <recommendedName>
        <fullName evidence="1">N-acetyltransferase domain-containing protein</fullName>
    </recommendedName>
</protein>
<dbReference type="AlphaFoldDB" id="A0A7M2WVW3"/>
<name>A0A7M2WVW3_9BACT</name>
<dbReference type="Gene3D" id="3.40.630.30">
    <property type="match status" value="1"/>
</dbReference>
<evidence type="ECO:0000313" key="3">
    <source>
        <dbReference type="Proteomes" id="UP000593765"/>
    </source>
</evidence>
<dbReference type="InterPro" id="IPR016181">
    <property type="entry name" value="Acyl_CoA_acyltransferase"/>
</dbReference>
<dbReference type="EMBL" id="CP063458">
    <property type="protein sequence ID" value="QOV88630.1"/>
    <property type="molecule type" value="Genomic_DNA"/>
</dbReference>
<reference evidence="2 3" key="1">
    <citation type="submission" date="2020-10" db="EMBL/GenBank/DDBJ databases">
        <title>Wide distribution of Phycisphaera-like planctomycetes from WD2101 soil group in peatlands and genome analysis of the first cultivated representative.</title>
        <authorList>
            <person name="Dedysh S.N."/>
            <person name="Beletsky A.V."/>
            <person name="Ivanova A."/>
            <person name="Kulichevskaya I.S."/>
            <person name="Suzina N.E."/>
            <person name="Philippov D.A."/>
            <person name="Rakitin A.L."/>
            <person name="Mardanov A.V."/>
            <person name="Ravin N.V."/>
        </authorList>
    </citation>
    <scope>NUCLEOTIDE SEQUENCE [LARGE SCALE GENOMIC DNA]</scope>
    <source>
        <strain evidence="2 3">M1803</strain>
    </source>
</reference>
<sequence length="269" mass="29843">MRKTIDGSARSGRRVVSVGPFAAALHETDDLIWLSYALPWPGAARERFSRQDLVELRRLFREAGRVLRFEFFEPLHPWLAALLAQNDFKLQAAQPLMLCGPDDLRPDRLRLRPADGEEVEVCDLSPDDSSDLIGQFMVVSKLCFNEPPYVTPQELQTTRENLLNGTYRSAYAKVRGVVAGVGSISPANDELVGIGTLAPFRRQGVACAVSSHLLASRFQAGSPLAWLSAGDEAAKLLYQKIGFRMVGMQLNYIDDSWDGRTRASVPRPL</sequence>
<feature type="domain" description="N-acetyltransferase" evidence="1">
    <location>
        <begin position="119"/>
        <end position="268"/>
    </location>
</feature>
<dbReference type="KEGG" id="hbs:IPV69_20670"/>
<accession>A0A7M2WVW3</accession>
<dbReference type="Pfam" id="PF00583">
    <property type="entry name" value="Acetyltransf_1"/>
    <property type="match status" value="1"/>
</dbReference>
<keyword evidence="3" id="KW-1185">Reference proteome</keyword>
<proteinExistence type="predicted"/>
<dbReference type="GO" id="GO:0016747">
    <property type="term" value="F:acyltransferase activity, transferring groups other than amino-acyl groups"/>
    <property type="evidence" value="ECO:0007669"/>
    <property type="project" value="InterPro"/>
</dbReference>
<evidence type="ECO:0000259" key="1">
    <source>
        <dbReference type="PROSITE" id="PS51186"/>
    </source>
</evidence>
<dbReference type="PROSITE" id="PS51186">
    <property type="entry name" value="GNAT"/>
    <property type="match status" value="1"/>
</dbReference>
<evidence type="ECO:0000313" key="2">
    <source>
        <dbReference type="EMBL" id="QOV88630.1"/>
    </source>
</evidence>
<dbReference type="SUPFAM" id="SSF55729">
    <property type="entry name" value="Acyl-CoA N-acyltransferases (Nat)"/>
    <property type="match status" value="1"/>
</dbReference>
<dbReference type="InterPro" id="IPR000182">
    <property type="entry name" value="GNAT_dom"/>
</dbReference>
<dbReference type="RefSeq" id="WP_206291624.1">
    <property type="nucleotide sequence ID" value="NZ_CP063458.1"/>
</dbReference>
<gene>
    <name evidence="2" type="ORF">IPV69_20670</name>
</gene>
<dbReference type="Proteomes" id="UP000593765">
    <property type="component" value="Chromosome"/>
</dbReference>
<organism evidence="2 3">
    <name type="scientific">Humisphaera borealis</name>
    <dbReference type="NCBI Taxonomy" id="2807512"/>
    <lineage>
        <taxon>Bacteria</taxon>
        <taxon>Pseudomonadati</taxon>
        <taxon>Planctomycetota</taxon>
        <taxon>Phycisphaerae</taxon>
        <taxon>Tepidisphaerales</taxon>
        <taxon>Tepidisphaeraceae</taxon>
        <taxon>Humisphaera</taxon>
    </lineage>
</organism>